<comment type="caution">
    <text evidence="2">The sequence shown here is derived from an EMBL/GenBank/DDBJ whole genome shotgun (WGS) entry which is preliminary data.</text>
</comment>
<dbReference type="InterPro" id="IPR036291">
    <property type="entry name" value="NAD(P)-bd_dom_sf"/>
</dbReference>
<name>A0ABX3NNY3_9BACT</name>
<reference evidence="2 3" key="1">
    <citation type="submission" date="2016-04" db="EMBL/GenBank/DDBJ databases">
        <authorList>
            <person name="Chen L."/>
            <person name="Zhuang W."/>
            <person name="Wang G."/>
        </authorList>
    </citation>
    <scope>NUCLEOTIDE SEQUENCE [LARGE SCALE GENOMIC DNA]</scope>
    <source>
        <strain evidence="3">GR20</strain>
    </source>
</reference>
<dbReference type="Pfam" id="PF13460">
    <property type="entry name" value="NAD_binding_10"/>
    <property type="match status" value="1"/>
</dbReference>
<dbReference type="SUPFAM" id="SSF51735">
    <property type="entry name" value="NAD(P)-binding Rossmann-fold domains"/>
    <property type="match status" value="1"/>
</dbReference>
<evidence type="ECO:0000259" key="1">
    <source>
        <dbReference type="Pfam" id="PF13460"/>
    </source>
</evidence>
<feature type="domain" description="NAD(P)-binding" evidence="1">
    <location>
        <begin position="8"/>
        <end position="115"/>
    </location>
</feature>
<dbReference type="InterPro" id="IPR016040">
    <property type="entry name" value="NAD(P)-bd_dom"/>
</dbReference>
<protein>
    <recommendedName>
        <fullName evidence="1">NAD(P)-binding domain-containing protein</fullName>
    </recommendedName>
</protein>
<evidence type="ECO:0000313" key="2">
    <source>
        <dbReference type="EMBL" id="OQP41819.1"/>
    </source>
</evidence>
<accession>A0ABX3NNY3</accession>
<dbReference type="Gene3D" id="3.40.50.720">
    <property type="entry name" value="NAD(P)-binding Rossmann-like Domain"/>
    <property type="match status" value="1"/>
</dbReference>
<keyword evidence="3" id="KW-1185">Reference proteome</keyword>
<dbReference type="InterPro" id="IPR051604">
    <property type="entry name" value="Ergot_Alk_Oxidoreductase"/>
</dbReference>
<proteinExistence type="predicted"/>
<evidence type="ECO:0000313" key="3">
    <source>
        <dbReference type="Proteomes" id="UP000192277"/>
    </source>
</evidence>
<dbReference type="Proteomes" id="UP000192277">
    <property type="component" value="Unassembled WGS sequence"/>
</dbReference>
<dbReference type="Gene3D" id="3.90.25.10">
    <property type="entry name" value="UDP-galactose 4-epimerase, domain 1"/>
    <property type="match status" value="1"/>
</dbReference>
<sequence length="297" mass="31978">MSKFVITGAAGNVSKPLTEILLSKGHKVTVVGRNPANLTQLVKQGATAAIGDLADAEFLSRTFKGADGVYLMLPPSWDKPDLKKLGTDLGKVFTTAIRAAQIKNVVFLSSYGAHRLHDAGAISGMGLTEVELNTLEGVNVLHLRAGYFYTNLLLSINLIKEQGIMGNMFNIPAGTFTVVDPNDIAVAAADALIHQNFKGHSFQYVVSDESGTDEIAFVIGREIGIPDLKWVKFPAADLKNVLLKYGFEQGAANDYVEMFTTLDSGLLFEDYVAGGHKASGTSIEQFAKTFAKAYKQI</sequence>
<dbReference type="PANTHER" id="PTHR43162:SF1">
    <property type="entry name" value="PRESTALK A DIFFERENTIATION PROTEIN A"/>
    <property type="match status" value="1"/>
</dbReference>
<organism evidence="2 3">
    <name type="scientific">Niastella koreensis</name>
    <dbReference type="NCBI Taxonomy" id="354356"/>
    <lineage>
        <taxon>Bacteria</taxon>
        <taxon>Pseudomonadati</taxon>
        <taxon>Bacteroidota</taxon>
        <taxon>Chitinophagia</taxon>
        <taxon>Chitinophagales</taxon>
        <taxon>Chitinophagaceae</taxon>
        <taxon>Niastella</taxon>
    </lineage>
</organism>
<dbReference type="RefSeq" id="WP_014221013.1">
    <property type="nucleotide sequence ID" value="NZ_LWBO01000055.1"/>
</dbReference>
<dbReference type="PANTHER" id="PTHR43162">
    <property type="match status" value="1"/>
</dbReference>
<gene>
    <name evidence="2" type="ORF">A4D02_14160</name>
</gene>
<dbReference type="EMBL" id="LWBO01000055">
    <property type="protein sequence ID" value="OQP41819.1"/>
    <property type="molecule type" value="Genomic_DNA"/>
</dbReference>